<feature type="domain" description="Beta-lactamase-related" evidence="1">
    <location>
        <begin position="14"/>
        <end position="232"/>
    </location>
</feature>
<evidence type="ECO:0000313" key="3">
    <source>
        <dbReference type="Proteomes" id="UP001203579"/>
    </source>
</evidence>
<dbReference type="InterPro" id="IPR050789">
    <property type="entry name" value="Diverse_Enzym_Activities"/>
</dbReference>
<dbReference type="InterPro" id="IPR012338">
    <property type="entry name" value="Beta-lactam/transpept-like"/>
</dbReference>
<evidence type="ECO:0000313" key="2">
    <source>
        <dbReference type="EMBL" id="MCL8494757.1"/>
    </source>
</evidence>
<gene>
    <name evidence="2" type="ORF">M5J06_11600</name>
</gene>
<dbReference type="EMBL" id="JAMKFF010000012">
    <property type="protein sequence ID" value="MCL8494757.1"/>
    <property type="molecule type" value="Genomic_DNA"/>
</dbReference>
<reference evidence="2 3" key="1">
    <citation type="submission" date="2022-05" db="EMBL/GenBank/DDBJ databases">
        <title>Corynebacterium sp. B5-R-101 sp. nov., isolated from human feces.</title>
        <authorList>
            <person name="Shamsuzzaman M."/>
            <person name="Dahal R.H."/>
        </authorList>
    </citation>
    <scope>NUCLEOTIDE SEQUENCE [LARGE SCALE GENOMIC DNA]</scope>
    <source>
        <strain evidence="2 3">B5-R-101</strain>
    </source>
</reference>
<sequence length="267" mass="28683">MSAFSSLESWPVDTVAAALLHRGEVVEQLGDAPRRFPVASVTKLVAAYGVMVAVEEGAVELDQPAGPEGSTLRHLLAHASGVGFDTREQQKPVGERRIYSSAGYEWAAEEVEKATEIPFAEYLAEGVCAPLGMRATTLEGSAGHGLVSSVEDLVAFAAEVYSPSLLDPSTVEEMRSVQFPGLRGIVPGYGSFKDCPWGLGFEIHGEKQQWMGGLPADAVGHFGMSGTYLWVAGDWAMVSLTDRDFGEWCKPLWAETNTAIWQECQAG</sequence>
<proteinExistence type="predicted"/>
<keyword evidence="3" id="KW-1185">Reference proteome</keyword>
<evidence type="ECO:0000259" key="1">
    <source>
        <dbReference type="Pfam" id="PF00144"/>
    </source>
</evidence>
<dbReference type="Pfam" id="PF00144">
    <property type="entry name" value="Beta-lactamase"/>
    <property type="match status" value="1"/>
</dbReference>
<dbReference type="RefSeq" id="WP_143334723.1">
    <property type="nucleotide sequence ID" value="NZ_JAMFTR010000012.1"/>
</dbReference>
<dbReference type="PANTHER" id="PTHR43283">
    <property type="entry name" value="BETA-LACTAMASE-RELATED"/>
    <property type="match status" value="1"/>
</dbReference>
<protein>
    <submittedName>
        <fullName evidence="2">Beta-lactamase family protein</fullName>
    </submittedName>
</protein>
<dbReference type="SUPFAM" id="SSF56601">
    <property type="entry name" value="beta-lactamase/transpeptidase-like"/>
    <property type="match status" value="1"/>
</dbReference>
<name>A0ABT0TCR0_9CORY</name>
<comment type="caution">
    <text evidence="2">The sequence shown here is derived from an EMBL/GenBank/DDBJ whole genome shotgun (WGS) entry which is preliminary data.</text>
</comment>
<dbReference type="Proteomes" id="UP001203579">
    <property type="component" value="Unassembled WGS sequence"/>
</dbReference>
<dbReference type="Gene3D" id="3.40.710.10">
    <property type="entry name" value="DD-peptidase/beta-lactamase superfamily"/>
    <property type="match status" value="1"/>
</dbReference>
<organism evidence="2 3">
    <name type="scientific">Corynebacterium intestinale</name>
    <dbReference type="NCBI Taxonomy" id="2943492"/>
    <lineage>
        <taxon>Bacteria</taxon>
        <taxon>Bacillati</taxon>
        <taxon>Actinomycetota</taxon>
        <taxon>Actinomycetes</taxon>
        <taxon>Mycobacteriales</taxon>
        <taxon>Corynebacteriaceae</taxon>
        <taxon>Corynebacterium</taxon>
    </lineage>
</organism>
<dbReference type="PANTHER" id="PTHR43283:SF15">
    <property type="entry name" value="CONSERVED PROTEIN"/>
    <property type="match status" value="1"/>
</dbReference>
<accession>A0ABT0TCR0</accession>
<dbReference type="InterPro" id="IPR001466">
    <property type="entry name" value="Beta-lactam-related"/>
</dbReference>